<evidence type="ECO:0000256" key="15">
    <source>
        <dbReference type="ARBA" id="ARBA00023125"/>
    </source>
</evidence>
<keyword evidence="17" id="KW-0511">Multifunctional enzyme</keyword>
<evidence type="ECO:0000256" key="17">
    <source>
        <dbReference type="ARBA" id="ARBA00023268"/>
    </source>
</evidence>
<dbReference type="SUPFAM" id="SSF50249">
    <property type="entry name" value="Nucleic acid-binding proteins"/>
    <property type="match status" value="1"/>
</dbReference>
<keyword evidence="11 21" id="KW-0347">Helicase</keyword>
<evidence type="ECO:0000313" key="22">
    <source>
        <dbReference type="Proteomes" id="UP000263012"/>
    </source>
</evidence>
<dbReference type="InterPro" id="IPR012340">
    <property type="entry name" value="NA-bd_OB-fold"/>
</dbReference>
<evidence type="ECO:0000256" key="4">
    <source>
        <dbReference type="ARBA" id="ARBA00022485"/>
    </source>
</evidence>
<dbReference type="InterPro" id="IPR050534">
    <property type="entry name" value="Coronavir_polyprotein_1ab"/>
</dbReference>
<evidence type="ECO:0000259" key="20">
    <source>
        <dbReference type="SMART" id="SM00382"/>
    </source>
</evidence>
<dbReference type="AlphaFoldDB" id="A0A343TIZ7"/>
<evidence type="ECO:0000256" key="13">
    <source>
        <dbReference type="ARBA" id="ARBA00023004"/>
    </source>
</evidence>
<reference evidence="22" key="1">
    <citation type="submission" date="2017-11" db="EMBL/GenBank/DDBJ databases">
        <title>Phenotypic and genomic properties of facultatively anaerobic sulfur-reducing natronoarchaea from hypersaline soda lakes.</title>
        <authorList>
            <person name="Sorokin D.Y."/>
            <person name="Kublanov I.V."/>
            <person name="Roman P."/>
            <person name="Sinninghe Damste J.S."/>
            <person name="Golyshin P.N."/>
            <person name="Rojo D."/>
            <person name="Ciordia S."/>
            <person name="Mena M.D.C."/>
            <person name="Ferrer M."/>
            <person name="Messina E."/>
            <person name="Smedile F."/>
            <person name="La Spada G."/>
            <person name="La Cono V."/>
            <person name="Yakimov M.M."/>
        </authorList>
    </citation>
    <scope>NUCLEOTIDE SEQUENCE [LARGE SCALE GENOMIC DNA]</scope>
    <source>
        <strain evidence="22">AArc-Sl</strain>
    </source>
</reference>
<accession>A0A343TIZ7</accession>
<keyword evidence="14" id="KW-0411">Iron-sulfur</keyword>
<gene>
    <name evidence="21" type="ORF">AArcSl_1439</name>
</gene>
<keyword evidence="7" id="KW-0479">Metal-binding</keyword>
<dbReference type="GO" id="GO:0005524">
    <property type="term" value="F:ATP binding"/>
    <property type="evidence" value="ECO:0007669"/>
    <property type="project" value="UniProtKB-KW"/>
</dbReference>
<dbReference type="Pfam" id="PF08696">
    <property type="entry name" value="Dna2"/>
    <property type="match status" value="1"/>
</dbReference>
<dbReference type="Pfam" id="PF13086">
    <property type="entry name" value="AAA_11"/>
    <property type="match status" value="2"/>
</dbReference>
<feature type="domain" description="AAA+ ATPase" evidence="20">
    <location>
        <begin position="568"/>
        <end position="746"/>
    </location>
</feature>
<dbReference type="CDD" id="cd18808">
    <property type="entry name" value="SF1_C_Upf1"/>
    <property type="match status" value="1"/>
</dbReference>
<keyword evidence="10 21" id="KW-0378">Hydrolase</keyword>
<dbReference type="Pfam" id="PF13087">
    <property type="entry name" value="AAA_12"/>
    <property type="match status" value="1"/>
</dbReference>
<dbReference type="SMART" id="SM00382">
    <property type="entry name" value="AAA"/>
    <property type="match status" value="1"/>
</dbReference>
<comment type="catalytic activity">
    <reaction evidence="18">
        <text>ATP + H2O = ADP + phosphate + H(+)</text>
        <dbReference type="Rhea" id="RHEA:13065"/>
        <dbReference type="ChEBI" id="CHEBI:15377"/>
        <dbReference type="ChEBI" id="CHEBI:15378"/>
        <dbReference type="ChEBI" id="CHEBI:30616"/>
        <dbReference type="ChEBI" id="CHEBI:43474"/>
        <dbReference type="ChEBI" id="CHEBI:456216"/>
        <dbReference type="EC" id="3.6.4.12"/>
    </reaction>
</comment>
<comment type="cofactor">
    <cofactor evidence="1">
        <name>[4Fe-4S] cluster</name>
        <dbReference type="ChEBI" id="CHEBI:49883"/>
    </cofactor>
</comment>
<dbReference type="Gene3D" id="3.40.50.300">
    <property type="entry name" value="P-loop containing nucleotide triphosphate hydrolases"/>
    <property type="match status" value="2"/>
</dbReference>
<dbReference type="EC" id="3.6.4.12" evidence="3"/>
<evidence type="ECO:0000256" key="6">
    <source>
        <dbReference type="ARBA" id="ARBA00022722"/>
    </source>
</evidence>
<evidence type="ECO:0000256" key="3">
    <source>
        <dbReference type="ARBA" id="ARBA00012551"/>
    </source>
</evidence>
<dbReference type="InterPro" id="IPR003593">
    <property type="entry name" value="AAA+_ATPase"/>
</dbReference>
<evidence type="ECO:0000256" key="14">
    <source>
        <dbReference type="ARBA" id="ARBA00023014"/>
    </source>
</evidence>
<keyword evidence="15" id="KW-0238">DNA-binding</keyword>
<dbReference type="EMBL" id="CP025066">
    <property type="protein sequence ID" value="AUX09069.1"/>
    <property type="molecule type" value="Genomic_DNA"/>
</dbReference>
<dbReference type="GO" id="GO:0016887">
    <property type="term" value="F:ATP hydrolysis activity"/>
    <property type="evidence" value="ECO:0007669"/>
    <property type="project" value="RHEA"/>
</dbReference>
<keyword evidence="8" id="KW-0547">Nucleotide-binding</keyword>
<name>A0A343TIZ7_9EURY</name>
<dbReference type="GeneID" id="37877788"/>
<dbReference type="PANTHER" id="PTHR43788:SF8">
    <property type="entry name" value="DNA-BINDING PROTEIN SMUBP-2"/>
    <property type="match status" value="1"/>
</dbReference>
<protein>
    <recommendedName>
        <fullName evidence="3">DNA helicase</fullName>
        <ecNumber evidence="3">3.6.4.12</ecNumber>
    </recommendedName>
</protein>
<feature type="compositionally biased region" description="Gly residues" evidence="19">
    <location>
        <begin position="48"/>
        <end position="57"/>
    </location>
</feature>
<dbReference type="InterPro" id="IPR011604">
    <property type="entry name" value="PDDEXK-like_dom_sf"/>
</dbReference>
<evidence type="ECO:0000256" key="7">
    <source>
        <dbReference type="ARBA" id="ARBA00022723"/>
    </source>
</evidence>
<dbReference type="InterPro" id="IPR014808">
    <property type="entry name" value="DNA_replication_fac_Dna2_N"/>
</dbReference>
<dbReference type="GO" id="GO:0046872">
    <property type="term" value="F:metal ion binding"/>
    <property type="evidence" value="ECO:0007669"/>
    <property type="project" value="UniProtKB-KW"/>
</dbReference>
<dbReference type="PANTHER" id="PTHR43788">
    <property type="entry name" value="DNA2/NAM7 HELICASE FAMILY MEMBER"/>
    <property type="match status" value="1"/>
</dbReference>
<dbReference type="InterPro" id="IPR027417">
    <property type="entry name" value="P-loop_NTPase"/>
</dbReference>
<evidence type="ECO:0000256" key="16">
    <source>
        <dbReference type="ARBA" id="ARBA00023204"/>
    </source>
</evidence>
<dbReference type="InterPro" id="IPR041679">
    <property type="entry name" value="DNA2/NAM7-like_C"/>
</dbReference>
<dbReference type="GO" id="GO:0004518">
    <property type="term" value="F:nuclease activity"/>
    <property type="evidence" value="ECO:0007669"/>
    <property type="project" value="UniProtKB-KW"/>
</dbReference>
<evidence type="ECO:0000256" key="9">
    <source>
        <dbReference type="ARBA" id="ARBA00022763"/>
    </source>
</evidence>
<dbReference type="RefSeq" id="WP_394337316.1">
    <property type="nucleotide sequence ID" value="NZ_CP025066.1"/>
</dbReference>
<keyword evidence="6" id="KW-0540">Nuclease</keyword>
<evidence type="ECO:0000256" key="19">
    <source>
        <dbReference type="SAM" id="MobiDB-lite"/>
    </source>
</evidence>
<feature type="region of interest" description="Disordered" evidence="19">
    <location>
        <begin position="938"/>
        <end position="958"/>
    </location>
</feature>
<sequence>MNLRGVILEVGEVRTVSTRYGDRDLVEFGVRPIGPRESDPDETYVADAGGGNGGDAEGGCDDNTAGDGDDAGDSVRVTLWGKWTHTAEIAEPGMELLVTDVQTDEYRGETTYATGGDSAVVLQPDFLVDVTDVRSWVQCPRLYYLNKLSGIPLNYPVVKGTIVHEVFGDLLRGGDLEEAVEDRVEEAGLELGLLGRDRREVTDEVRRNAAAIDGWLAQGTLEGGDDWRSEHTLVSATYGMKGRADALRRGMPVELKTGKNTNREPRFQDKIQAACYALMLEERGVPVDTGTLLYTKNSALDRSEAQGDLSPAKDFSIGDGLLEFVIRTRNEIAAMEHAVLADDDPDAGVPTGYEADATCEYCFEQDTCLVVSGRLNQESKAGTLGTPVPEEERAYFDRFYRLIEEERREVHAAYRRLWEKTPGERAAADRALVDLEPIDREERPDGRWELRAKKPDGVVSKLREGDVALASDGDPVAGHAELCRIRELGETVVVTADEPVELRRLDVYPSELTVDRYLTALHDTVLKGDPDRKDVLFGRREPAFSGPHRTYVDNNEAQNEAVNLAVRADDCALIHGPPGTGKTYTIAEIVHALVEDGQRVLLSAFTNRAVDNALETLRERSATRAATETEHRLEGDIVRVGTKTGVRGDMQDLRLVRRGDPDDRAATLREASVVAATTAACGSRALREESFDVAIVDEASQLTEPGTLAAINRADRFVLVGDHEQLPPVVRAESSLRTSLFERLVETHPEASVMLDRQYRMAQRIQAFSSMEFYDGALRPANGTVAAQSIRNLGVDPVELPSELQGVVNFVDPDGRQEGNANPREARRVAEIVRAYREAGVDADDIGVIAPFRAQVAEIDRRVDVTVDTVDRFQGSSEEVIVVSLVATGTLEGPLFEDHRRINVALTRARKALTLVGDPDALASEPFYRRLLEWASRERGQPTEQTSQRENKTIDRDR</sequence>
<proteinExistence type="inferred from homology"/>
<dbReference type="GO" id="GO:0003677">
    <property type="term" value="F:DNA binding"/>
    <property type="evidence" value="ECO:0007669"/>
    <property type="project" value="UniProtKB-KW"/>
</dbReference>
<dbReference type="KEGG" id="hdf:AArcSl_1439"/>
<dbReference type="GO" id="GO:0051539">
    <property type="term" value="F:4 iron, 4 sulfur cluster binding"/>
    <property type="evidence" value="ECO:0007669"/>
    <property type="project" value="UniProtKB-KW"/>
</dbReference>
<dbReference type="Proteomes" id="UP000263012">
    <property type="component" value="Chromosome"/>
</dbReference>
<dbReference type="GO" id="GO:0006260">
    <property type="term" value="P:DNA replication"/>
    <property type="evidence" value="ECO:0007669"/>
    <property type="project" value="UniProtKB-KW"/>
</dbReference>
<evidence type="ECO:0000313" key="21">
    <source>
        <dbReference type="EMBL" id="AUX09069.1"/>
    </source>
</evidence>
<dbReference type="InterPro" id="IPR047187">
    <property type="entry name" value="SF1_C_Upf1"/>
</dbReference>
<evidence type="ECO:0000256" key="11">
    <source>
        <dbReference type="ARBA" id="ARBA00022806"/>
    </source>
</evidence>
<evidence type="ECO:0000256" key="10">
    <source>
        <dbReference type="ARBA" id="ARBA00022801"/>
    </source>
</evidence>
<keyword evidence="4" id="KW-0004">4Fe-4S</keyword>
<evidence type="ECO:0000256" key="18">
    <source>
        <dbReference type="ARBA" id="ARBA00047995"/>
    </source>
</evidence>
<dbReference type="SUPFAM" id="SSF52540">
    <property type="entry name" value="P-loop containing nucleoside triphosphate hydrolases"/>
    <property type="match status" value="1"/>
</dbReference>
<evidence type="ECO:0000256" key="5">
    <source>
        <dbReference type="ARBA" id="ARBA00022705"/>
    </source>
</evidence>
<feature type="region of interest" description="Disordered" evidence="19">
    <location>
        <begin position="31"/>
        <end position="71"/>
    </location>
</feature>
<dbReference type="Gene3D" id="3.90.320.10">
    <property type="match status" value="1"/>
</dbReference>
<keyword evidence="12" id="KW-0067">ATP-binding</keyword>
<keyword evidence="9" id="KW-0227">DNA damage</keyword>
<evidence type="ECO:0000256" key="12">
    <source>
        <dbReference type="ARBA" id="ARBA00022840"/>
    </source>
</evidence>
<comment type="similarity">
    <text evidence="2">Belongs to the DNA2/NAM7 helicase family.</text>
</comment>
<keyword evidence="16" id="KW-0234">DNA repair</keyword>
<keyword evidence="13" id="KW-0408">Iron</keyword>
<evidence type="ECO:0000256" key="8">
    <source>
        <dbReference type="ARBA" id="ARBA00022741"/>
    </source>
</evidence>
<organism evidence="21 22">
    <name type="scientific">Halalkaliarchaeum desulfuricum</name>
    <dbReference type="NCBI Taxonomy" id="2055893"/>
    <lineage>
        <taxon>Archaea</taxon>
        <taxon>Methanobacteriati</taxon>
        <taxon>Methanobacteriota</taxon>
        <taxon>Stenosarchaea group</taxon>
        <taxon>Halobacteria</taxon>
        <taxon>Halobacteriales</taxon>
        <taxon>Haloferacaceae</taxon>
        <taxon>Halalkaliarchaeum</taxon>
    </lineage>
</organism>
<evidence type="ECO:0000256" key="1">
    <source>
        <dbReference type="ARBA" id="ARBA00001966"/>
    </source>
</evidence>
<dbReference type="GO" id="GO:0043139">
    <property type="term" value="F:5'-3' DNA helicase activity"/>
    <property type="evidence" value="ECO:0007669"/>
    <property type="project" value="TreeGrafter"/>
</dbReference>
<keyword evidence="5" id="KW-0235">DNA replication</keyword>
<evidence type="ECO:0000256" key="2">
    <source>
        <dbReference type="ARBA" id="ARBA00007913"/>
    </source>
</evidence>
<dbReference type="GO" id="GO:0006281">
    <property type="term" value="P:DNA repair"/>
    <property type="evidence" value="ECO:0007669"/>
    <property type="project" value="UniProtKB-KW"/>
</dbReference>
<dbReference type="InterPro" id="IPR041677">
    <property type="entry name" value="DNA2/NAM7_AAA_11"/>
</dbReference>
<keyword evidence="22" id="KW-1185">Reference proteome</keyword>